<reference evidence="2" key="1">
    <citation type="submission" date="2023-03" db="EMBL/GenBank/DDBJ databases">
        <title>Massive genome expansion in bonnet fungi (Mycena s.s.) driven by repeated elements and novel gene families across ecological guilds.</title>
        <authorList>
            <consortium name="Lawrence Berkeley National Laboratory"/>
            <person name="Harder C.B."/>
            <person name="Miyauchi S."/>
            <person name="Viragh M."/>
            <person name="Kuo A."/>
            <person name="Thoen E."/>
            <person name="Andreopoulos B."/>
            <person name="Lu D."/>
            <person name="Skrede I."/>
            <person name="Drula E."/>
            <person name="Henrissat B."/>
            <person name="Morin E."/>
            <person name="Kohler A."/>
            <person name="Barry K."/>
            <person name="LaButti K."/>
            <person name="Morin E."/>
            <person name="Salamov A."/>
            <person name="Lipzen A."/>
            <person name="Mereny Z."/>
            <person name="Hegedus B."/>
            <person name="Baldrian P."/>
            <person name="Stursova M."/>
            <person name="Weitz H."/>
            <person name="Taylor A."/>
            <person name="Grigoriev I.V."/>
            <person name="Nagy L.G."/>
            <person name="Martin F."/>
            <person name="Kauserud H."/>
        </authorList>
    </citation>
    <scope>NUCLEOTIDE SEQUENCE</scope>
    <source>
        <strain evidence="2">CBHHK067</strain>
    </source>
</reference>
<dbReference type="AlphaFoldDB" id="A0AAD7CCK8"/>
<dbReference type="GO" id="GO:0006529">
    <property type="term" value="P:asparagine biosynthetic process"/>
    <property type="evidence" value="ECO:0007669"/>
    <property type="project" value="InterPro"/>
</dbReference>
<protein>
    <recommendedName>
        <fullName evidence="1">Asparagine synthetase domain-containing protein</fullName>
    </recommendedName>
</protein>
<name>A0AAD7CCK8_MYCRO</name>
<proteinExistence type="predicted"/>
<dbReference type="InterPro" id="IPR001962">
    <property type="entry name" value="Asn_synthase"/>
</dbReference>
<keyword evidence="3" id="KW-1185">Reference proteome</keyword>
<dbReference type="GO" id="GO:0004066">
    <property type="term" value="F:asparagine synthase (glutamine-hydrolyzing) activity"/>
    <property type="evidence" value="ECO:0007669"/>
    <property type="project" value="InterPro"/>
</dbReference>
<comment type="caution">
    <text evidence="2">The sequence shown here is derived from an EMBL/GenBank/DDBJ whole genome shotgun (WGS) entry which is preliminary data.</text>
</comment>
<accession>A0AAD7CCK8</accession>
<gene>
    <name evidence="2" type="ORF">B0H17DRAFT_1186976</name>
</gene>
<evidence type="ECO:0000313" key="3">
    <source>
        <dbReference type="Proteomes" id="UP001221757"/>
    </source>
</evidence>
<dbReference type="EMBL" id="JARKIE010000404">
    <property type="protein sequence ID" value="KAJ7645012.1"/>
    <property type="molecule type" value="Genomic_DNA"/>
</dbReference>
<dbReference type="Proteomes" id="UP001221757">
    <property type="component" value="Unassembled WGS sequence"/>
</dbReference>
<feature type="domain" description="Asparagine synthetase" evidence="1">
    <location>
        <begin position="215"/>
        <end position="264"/>
    </location>
</feature>
<dbReference type="SUPFAM" id="SSF52402">
    <property type="entry name" value="Adenine nucleotide alpha hydrolases-like"/>
    <property type="match status" value="1"/>
</dbReference>
<dbReference type="Pfam" id="PF00733">
    <property type="entry name" value="Asn_synthase"/>
    <property type="match status" value="1"/>
</dbReference>
<organism evidence="2 3">
    <name type="scientific">Mycena rosella</name>
    <name type="common">Pink bonnet</name>
    <name type="synonym">Agaricus rosellus</name>
    <dbReference type="NCBI Taxonomy" id="1033263"/>
    <lineage>
        <taxon>Eukaryota</taxon>
        <taxon>Fungi</taxon>
        <taxon>Dikarya</taxon>
        <taxon>Basidiomycota</taxon>
        <taxon>Agaricomycotina</taxon>
        <taxon>Agaricomycetes</taxon>
        <taxon>Agaricomycetidae</taxon>
        <taxon>Agaricales</taxon>
        <taxon>Marasmiineae</taxon>
        <taxon>Mycenaceae</taxon>
        <taxon>Mycena</taxon>
    </lineage>
</organism>
<evidence type="ECO:0000313" key="2">
    <source>
        <dbReference type="EMBL" id="KAJ7645012.1"/>
    </source>
</evidence>
<evidence type="ECO:0000259" key="1">
    <source>
        <dbReference type="Pfam" id="PF00733"/>
    </source>
</evidence>
<dbReference type="Gene3D" id="3.40.50.620">
    <property type="entry name" value="HUPs"/>
    <property type="match status" value="1"/>
</dbReference>
<sequence>MIGDSITAAVGRPSRERCRLRAPSMSTSVEVRGALRRRLVNEQHSGGEGRIDSVQWSRGTKGLGAMSGGLRDIAGALAARQGCPPGVLNIESYWDIDQAAPDAPISSIIEDRIYLNGGIDSAAVADTSMQLLKERDPNAKLATFTLAFPGEEPSARRLTRLIQIDGCRGQRRGSDCGVQGWNIRPIVLTAVIRIFYRGKDGLELGYPVTAGKIRKVVLSGEGADEFFGGYAWFLVDYLRANDPAGLTLGLDLSSYAERQEILNKMLGGVSAHCPYTAATIAGPEVFNETALGVTGGPDITRAIAEGTSVRAREKATSGQWHPLNVASVRLQAFLHLELYGRAHGDGTLWDARPPFWTILSLTTSTLFLRKRIFRRKYTITDHQIRENQTGQGQQPWAFTDKWILRQVVKPYVAKELFLRKKLSYSAPPSRRGMGASGLVTSESPNHLRKRGEIGVL</sequence>
<dbReference type="InterPro" id="IPR014729">
    <property type="entry name" value="Rossmann-like_a/b/a_fold"/>
</dbReference>